<comment type="caution">
    <text evidence="1">The sequence shown here is derived from an EMBL/GenBank/DDBJ whole genome shotgun (WGS) entry which is preliminary data.</text>
</comment>
<feature type="non-terminal residue" evidence="1">
    <location>
        <position position="111"/>
    </location>
</feature>
<keyword evidence="2" id="KW-1185">Reference proteome</keyword>
<evidence type="ECO:0000313" key="1">
    <source>
        <dbReference type="EMBL" id="KAF2430339.1"/>
    </source>
</evidence>
<feature type="non-terminal residue" evidence="1">
    <location>
        <position position="1"/>
    </location>
</feature>
<dbReference type="AlphaFoldDB" id="A0A9P4TXH4"/>
<dbReference type="Proteomes" id="UP000800235">
    <property type="component" value="Unassembled WGS sequence"/>
</dbReference>
<gene>
    <name evidence="1" type="ORF">EJ08DRAFT_569099</name>
</gene>
<protein>
    <submittedName>
        <fullName evidence="1">Uncharacterized protein</fullName>
    </submittedName>
</protein>
<reference evidence="1" key="1">
    <citation type="journal article" date="2020" name="Stud. Mycol.">
        <title>101 Dothideomycetes genomes: a test case for predicting lifestyles and emergence of pathogens.</title>
        <authorList>
            <person name="Haridas S."/>
            <person name="Albert R."/>
            <person name="Binder M."/>
            <person name="Bloem J."/>
            <person name="Labutti K."/>
            <person name="Salamov A."/>
            <person name="Andreopoulos B."/>
            <person name="Baker S."/>
            <person name="Barry K."/>
            <person name="Bills G."/>
            <person name="Bluhm B."/>
            <person name="Cannon C."/>
            <person name="Castanera R."/>
            <person name="Culley D."/>
            <person name="Daum C."/>
            <person name="Ezra D."/>
            <person name="Gonzalez J."/>
            <person name="Henrissat B."/>
            <person name="Kuo A."/>
            <person name="Liang C."/>
            <person name="Lipzen A."/>
            <person name="Lutzoni F."/>
            <person name="Magnuson J."/>
            <person name="Mondo S."/>
            <person name="Nolan M."/>
            <person name="Ohm R."/>
            <person name="Pangilinan J."/>
            <person name="Park H.-J."/>
            <person name="Ramirez L."/>
            <person name="Alfaro M."/>
            <person name="Sun H."/>
            <person name="Tritt A."/>
            <person name="Yoshinaga Y."/>
            <person name="Zwiers L.-H."/>
            <person name="Turgeon B."/>
            <person name="Goodwin S."/>
            <person name="Spatafora J."/>
            <person name="Crous P."/>
            <person name="Grigoriev I."/>
        </authorList>
    </citation>
    <scope>NUCLEOTIDE SEQUENCE</scope>
    <source>
        <strain evidence="1">CBS 130266</strain>
    </source>
</reference>
<accession>A0A9P4TXH4</accession>
<organism evidence="1 2">
    <name type="scientific">Tothia fuscella</name>
    <dbReference type="NCBI Taxonomy" id="1048955"/>
    <lineage>
        <taxon>Eukaryota</taxon>
        <taxon>Fungi</taxon>
        <taxon>Dikarya</taxon>
        <taxon>Ascomycota</taxon>
        <taxon>Pezizomycotina</taxon>
        <taxon>Dothideomycetes</taxon>
        <taxon>Pleosporomycetidae</taxon>
        <taxon>Venturiales</taxon>
        <taxon>Cylindrosympodiaceae</taxon>
        <taxon>Tothia</taxon>
    </lineage>
</organism>
<name>A0A9P4TXH4_9PEZI</name>
<evidence type="ECO:0000313" key="2">
    <source>
        <dbReference type="Proteomes" id="UP000800235"/>
    </source>
</evidence>
<proteinExistence type="predicted"/>
<dbReference type="EMBL" id="MU007039">
    <property type="protein sequence ID" value="KAF2430339.1"/>
    <property type="molecule type" value="Genomic_DNA"/>
</dbReference>
<sequence>AGIAARAYVKAHGYQNTIIVGLPRARVSSWLSQFADQGAPKGTVMRPPNIGELVSVLNAAKPGRAVTLLIVGLDGFSTLHENFRWLHYTWPLLCIELVFVVDTHFLGSMST</sequence>